<dbReference type="InterPro" id="IPR002104">
    <property type="entry name" value="Integrase_catalytic"/>
</dbReference>
<name>A0ABR5FB30_9MYCO</name>
<keyword evidence="3" id="KW-0233">DNA recombination</keyword>
<evidence type="ECO:0000256" key="3">
    <source>
        <dbReference type="ARBA" id="ARBA00023172"/>
    </source>
</evidence>
<reference evidence="5 6" key="1">
    <citation type="submission" date="2015-05" db="EMBL/GenBank/DDBJ databases">
        <title>Genome sequence of Mycobacterium heraklionense Davo strain.</title>
        <authorList>
            <person name="Greninger A.L."/>
            <person name="Cunningham G."/>
            <person name="Miller S."/>
        </authorList>
    </citation>
    <scope>NUCLEOTIDE SEQUENCE [LARGE SCALE GENOMIC DNA]</scope>
    <source>
        <strain evidence="5 6">Davo</strain>
    </source>
</reference>
<organism evidence="5 6">
    <name type="scientific">Mycolicibacter heraklionensis</name>
    <dbReference type="NCBI Taxonomy" id="512402"/>
    <lineage>
        <taxon>Bacteria</taxon>
        <taxon>Bacillati</taxon>
        <taxon>Actinomycetota</taxon>
        <taxon>Actinomycetes</taxon>
        <taxon>Mycobacteriales</taxon>
        <taxon>Mycobacteriaceae</taxon>
        <taxon>Mycolicibacter</taxon>
    </lineage>
</organism>
<proteinExistence type="inferred from homology"/>
<dbReference type="InterPro" id="IPR010998">
    <property type="entry name" value="Integrase_recombinase_N"/>
</dbReference>
<dbReference type="Pfam" id="PF00589">
    <property type="entry name" value="Phage_integrase"/>
    <property type="match status" value="1"/>
</dbReference>
<dbReference type="PROSITE" id="PS51898">
    <property type="entry name" value="TYR_RECOMBINASE"/>
    <property type="match status" value="1"/>
</dbReference>
<dbReference type="Proteomes" id="UP000036464">
    <property type="component" value="Unassembled WGS sequence"/>
</dbReference>
<keyword evidence="6" id="KW-1185">Reference proteome</keyword>
<dbReference type="InterPro" id="IPR011010">
    <property type="entry name" value="DNA_brk_join_enz"/>
</dbReference>
<dbReference type="InterPro" id="IPR050090">
    <property type="entry name" value="Tyrosine_recombinase_XerCD"/>
</dbReference>
<evidence type="ECO:0000313" key="6">
    <source>
        <dbReference type="Proteomes" id="UP000036464"/>
    </source>
</evidence>
<sequence length="351" mass="38320">MRQSAGRGIDPNTATTTLSEYGAANMTLALRGLQNKTTDPYLAGWRKRIVPSLGHLPVTMITNGAVDRAVHAWIADDCSRPTVKNSLSVLVRVMEQALRDGIIDRKPARISGWQREYKLAEDELDDPRSLALPDWPALMALADALVANSADQYQGWGDVVIFEACTAARIGEVSGCLVGDIDTENWIWTVCRQTTPSPGALKDGTTTVSGGGLVDKNTKGRRARQVPLIMSIRKLVQRRIDLVGGDPDARLFTGPRGGRITTATLRDATSWDEVVTKLGYEHLKRHGLRHTGLTWMADAGVPLHSLRKIAGHGSITTTQRYLHPDRQSVADAGELLTRHLSSKGGRNLRVI</sequence>
<dbReference type="PANTHER" id="PTHR30349:SF64">
    <property type="entry name" value="PROPHAGE INTEGRASE INTD-RELATED"/>
    <property type="match status" value="1"/>
</dbReference>
<dbReference type="Gene3D" id="1.10.150.130">
    <property type="match status" value="1"/>
</dbReference>
<evidence type="ECO:0000259" key="4">
    <source>
        <dbReference type="PROSITE" id="PS51898"/>
    </source>
</evidence>
<accession>A0ABR5FB30</accession>
<dbReference type="EMBL" id="LDPO01000021">
    <property type="protein sequence ID" value="KLO26474.1"/>
    <property type="molecule type" value="Genomic_DNA"/>
</dbReference>
<comment type="similarity">
    <text evidence="1">Belongs to the 'phage' integrase family.</text>
</comment>
<dbReference type="CDD" id="cd00796">
    <property type="entry name" value="INT_Rci_Hp1_C"/>
    <property type="match status" value="1"/>
</dbReference>
<feature type="domain" description="Tyr recombinase" evidence="4">
    <location>
        <begin position="125"/>
        <end position="334"/>
    </location>
</feature>
<protein>
    <submittedName>
        <fullName evidence="5">Integrase</fullName>
    </submittedName>
</protein>
<dbReference type="SUPFAM" id="SSF56349">
    <property type="entry name" value="DNA breaking-rejoining enzymes"/>
    <property type="match status" value="1"/>
</dbReference>
<keyword evidence="2" id="KW-0238">DNA-binding</keyword>
<evidence type="ECO:0000313" key="5">
    <source>
        <dbReference type="EMBL" id="KLO26474.1"/>
    </source>
</evidence>
<gene>
    <name evidence="5" type="ORF">ABW16_19415</name>
</gene>
<dbReference type="PANTHER" id="PTHR30349">
    <property type="entry name" value="PHAGE INTEGRASE-RELATED"/>
    <property type="match status" value="1"/>
</dbReference>
<evidence type="ECO:0000256" key="1">
    <source>
        <dbReference type="ARBA" id="ARBA00008857"/>
    </source>
</evidence>
<dbReference type="InterPro" id="IPR013762">
    <property type="entry name" value="Integrase-like_cat_sf"/>
</dbReference>
<dbReference type="Gene3D" id="1.10.443.10">
    <property type="entry name" value="Intergrase catalytic core"/>
    <property type="match status" value="1"/>
</dbReference>
<evidence type="ECO:0000256" key="2">
    <source>
        <dbReference type="ARBA" id="ARBA00023125"/>
    </source>
</evidence>
<comment type="caution">
    <text evidence="5">The sequence shown here is derived from an EMBL/GenBank/DDBJ whole genome shotgun (WGS) entry which is preliminary data.</text>
</comment>